<dbReference type="EMBL" id="FPAI01000014">
    <property type="protein sequence ID" value="SFS86701.1"/>
    <property type="molecule type" value="Genomic_DNA"/>
</dbReference>
<dbReference type="AlphaFoldDB" id="A0A1I6TBW5"/>
<evidence type="ECO:0000313" key="2">
    <source>
        <dbReference type="Proteomes" id="UP000199139"/>
    </source>
</evidence>
<protein>
    <recommendedName>
        <fullName evidence="3">Extracellular solute-binding protein</fullName>
    </recommendedName>
</protein>
<organism evidence="1 2">
    <name type="scientific">Halolactibacillus miurensis</name>
    <dbReference type="NCBI Taxonomy" id="306541"/>
    <lineage>
        <taxon>Bacteria</taxon>
        <taxon>Bacillati</taxon>
        <taxon>Bacillota</taxon>
        <taxon>Bacilli</taxon>
        <taxon>Bacillales</taxon>
        <taxon>Bacillaceae</taxon>
        <taxon>Halolactibacillus</taxon>
    </lineage>
</organism>
<name>A0A1I6TBW5_9BACI</name>
<evidence type="ECO:0008006" key="3">
    <source>
        <dbReference type="Google" id="ProtNLM"/>
    </source>
</evidence>
<dbReference type="STRING" id="306541.SAMN05421668_1146"/>
<accession>A0A1I6TBW5</accession>
<reference evidence="1 2" key="1">
    <citation type="submission" date="2016-10" db="EMBL/GenBank/DDBJ databases">
        <authorList>
            <person name="de Groot N.N."/>
        </authorList>
    </citation>
    <scope>NUCLEOTIDE SEQUENCE [LARGE SCALE GENOMIC DNA]</scope>
    <source>
        <strain evidence="1 2">DSM 17074</strain>
    </source>
</reference>
<sequence length="176" mass="20020">MIYLIIIMILVLLTACGNSNSHHDPEVFHVSFISSVPTTITDEMESYITDVLAEELPEGVSVNVNMFLPSHDRLTIEMIDRQADVIIVDEGLEQLMLDAYYLTPVDEFSDRLDETLSPYTTLDERTNEEHLYLLPLRPNTAFRQAIGYELPGDLVLGIVESSPHQVLSKRLIEDWL</sequence>
<proteinExistence type="predicted"/>
<gene>
    <name evidence="1" type="ORF">SAMN05421668_1146</name>
</gene>
<dbReference type="Proteomes" id="UP000199139">
    <property type="component" value="Unassembled WGS sequence"/>
</dbReference>
<evidence type="ECO:0000313" key="1">
    <source>
        <dbReference type="EMBL" id="SFS86701.1"/>
    </source>
</evidence>